<evidence type="ECO:0000313" key="1">
    <source>
        <dbReference type="EMBL" id="KAG5162662.1"/>
    </source>
</evidence>
<dbReference type="AlphaFoldDB" id="A0A8H8CE05"/>
<comment type="caution">
    <text evidence="1">The sequence shown here is derived from an EMBL/GenBank/DDBJ whole genome shotgun (WGS) entry which is preliminary data.</text>
</comment>
<proteinExistence type="predicted"/>
<sequence length="69" mass="8088">MRVTPSSLGACLNSNAYMCFYVKRHLDYKPNMTPTYVLTRETEALREKELEKEKAARMREVEDDLLSML</sequence>
<dbReference type="EMBL" id="JAFIQS010000018">
    <property type="protein sequence ID" value="KAG5162662.1"/>
    <property type="molecule type" value="Genomic_DNA"/>
</dbReference>
<name>A0A8H8CE05_PSICU</name>
<gene>
    <name evidence="1" type="ORF">JR316_012547</name>
</gene>
<organism evidence="1">
    <name type="scientific">Psilocybe cubensis</name>
    <name type="common">Psychedelic mushroom</name>
    <name type="synonym">Stropharia cubensis</name>
    <dbReference type="NCBI Taxonomy" id="181762"/>
    <lineage>
        <taxon>Eukaryota</taxon>
        <taxon>Fungi</taxon>
        <taxon>Dikarya</taxon>
        <taxon>Basidiomycota</taxon>
        <taxon>Agaricomycotina</taxon>
        <taxon>Agaricomycetes</taxon>
        <taxon>Agaricomycetidae</taxon>
        <taxon>Agaricales</taxon>
        <taxon>Agaricineae</taxon>
        <taxon>Strophariaceae</taxon>
        <taxon>Psilocybe</taxon>
    </lineage>
</organism>
<reference evidence="1" key="1">
    <citation type="submission" date="2021-02" db="EMBL/GenBank/DDBJ databases">
        <title>Psilocybe cubensis genome.</title>
        <authorList>
            <person name="Mckernan K.J."/>
            <person name="Crawford S."/>
            <person name="Trippe A."/>
            <person name="Kane L.T."/>
            <person name="Mclaughlin S."/>
        </authorList>
    </citation>
    <scope>NUCLEOTIDE SEQUENCE [LARGE SCALE GENOMIC DNA]</scope>
    <source>
        <strain evidence="1">MGC-MH-2018</strain>
    </source>
</reference>
<protein>
    <submittedName>
        <fullName evidence="1">Uncharacterized protein</fullName>
    </submittedName>
</protein>
<accession>A0A8H8CE05</accession>